<name>A0A5C3LVE8_9AGAR</name>
<accession>A0A5C3LVE8</accession>
<feature type="domain" description="C2H2-type" evidence="3">
    <location>
        <begin position="11"/>
        <end position="40"/>
    </location>
</feature>
<dbReference type="PANTHER" id="PTHR46179">
    <property type="entry name" value="ZINC FINGER PROTEIN"/>
    <property type="match status" value="1"/>
</dbReference>
<gene>
    <name evidence="4" type="ORF">BDQ12DRAFT_609428</name>
</gene>
<feature type="region of interest" description="Disordered" evidence="2">
    <location>
        <begin position="61"/>
        <end position="82"/>
    </location>
</feature>
<dbReference type="EMBL" id="ML213612">
    <property type="protein sequence ID" value="TFK36715.1"/>
    <property type="molecule type" value="Genomic_DNA"/>
</dbReference>
<dbReference type="GO" id="GO:0006357">
    <property type="term" value="P:regulation of transcription by RNA polymerase II"/>
    <property type="evidence" value="ECO:0007669"/>
    <property type="project" value="TreeGrafter"/>
</dbReference>
<keyword evidence="1" id="KW-0863">Zinc-finger</keyword>
<organism evidence="4 5">
    <name type="scientific">Crucibulum laeve</name>
    <dbReference type="NCBI Taxonomy" id="68775"/>
    <lineage>
        <taxon>Eukaryota</taxon>
        <taxon>Fungi</taxon>
        <taxon>Dikarya</taxon>
        <taxon>Basidiomycota</taxon>
        <taxon>Agaricomycotina</taxon>
        <taxon>Agaricomycetes</taxon>
        <taxon>Agaricomycetidae</taxon>
        <taxon>Agaricales</taxon>
        <taxon>Agaricineae</taxon>
        <taxon>Nidulariaceae</taxon>
        <taxon>Crucibulum</taxon>
    </lineage>
</organism>
<keyword evidence="5" id="KW-1185">Reference proteome</keyword>
<dbReference type="STRING" id="68775.A0A5C3LVE8"/>
<dbReference type="InterPro" id="IPR013087">
    <property type="entry name" value="Znf_C2H2_type"/>
</dbReference>
<dbReference type="GO" id="GO:0003712">
    <property type="term" value="F:transcription coregulator activity"/>
    <property type="evidence" value="ECO:0007669"/>
    <property type="project" value="TreeGrafter"/>
</dbReference>
<evidence type="ECO:0000256" key="2">
    <source>
        <dbReference type="SAM" id="MobiDB-lite"/>
    </source>
</evidence>
<dbReference type="InterPro" id="IPR036236">
    <property type="entry name" value="Znf_C2H2_sf"/>
</dbReference>
<dbReference type="Proteomes" id="UP000308652">
    <property type="component" value="Unassembled WGS sequence"/>
</dbReference>
<sequence>MLARNDNRTIFCCNIEGCGSTFTESHNLKGHMRAHNGIKDQFCSMPGCDAAFTRRSDCTRHERNKHNLLPRRKRESKTPSLN</sequence>
<dbReference type="InterPro" id="IPR051061">
    <property type="entry name" value="Zinc_finger_trans_reg"/>
</dbReference>
<dbReference type="PROSITE" id="PS50157">
    <property type="entry name" value="ZINC_FINGER_C2H2_2"/>
    <property type="match status" value="1"/>
</dbReference>
<dbReference type="GO" id="GO:0008270">
    <property type="term" value="F:zinc ion binding"/>
    <property type="evidence" value="ECO:0007669"/>
    <property type="project" value="UniProtKB-KW"/>
</dbReference>
<dbReference type="AlphaFoldDB" id="A0A5C3LVE8"/>
<evidence type="ECO:0000256" key="1">
    <source>
        <dbReference type="PROSITE-ProRule" id="PRU00042"/>
    </source>
</evidence>
<reference evidence="4 5" key="1">
    <citation type="journal article" date="2019" name="Nat. Ecol. Evol.">
        <title>Megaphylogeny resolves global patterns of mushroom evolution.</title>
        <authorList>
            <person name="Varga T."/>
            <person name="Krizsan K."/>
            <person name="Foldi C."/>
            <person name="Dima B."/>
            <person name="Sanchez-Garcia M."/>
            <person name="Sanchez-Ramirez S."/>
            <person name="Szollosi G.J."/>
            <person name="Szarkandi J.G."/>
            <person name="Papp V."/>
            <person name="Albert L."/>
            <person name="Andreopoulos W."/>
            <person name="Angelini C."/>
            <person name="Antonin V."/>
            <person name="Barry K.W."/>
            <person name="Bougher N.L."/>
            <person name="Buchanan P."/>
            <person name="Buyck B."/>
            <person name="Bense V."/>
            <person name="Catcheside P."/>
            <person name="Chovatia M."/>
            <person name="Cooper J."/>
            <person name="Damon W."/>
            <person name="Desjardin D."/>
            <person name="Finy P."/>
            <person name="Geml J."/>
            <person name="Haridas S."/>
            <person name="Hughes K."/>
            <person name="Justo A."/>
            <person name="Karasinski D."/>
            <person name="Kautmanova I."/>
            <person name="Kiss B."/>
            <person name="Kocsube S."/>
            <person name="Kotiranta H."/>
            <person name="LaButti K.M."/>
            <person name="Lechner B.E."/>
            <person name="Liimatainen K."/>
            <person name="Lipzen A."/>
            <person name="Lukacs Z."/>
            <person name="Mihaltcheva S."/>
            <person name="Morgado L.N."/>
            <person name="Niskanen T."/>
            <person name="Noordeloos M.E."/>
            <person name="Ohm R.A."/>
            <person name="Ortiz-Santana B."/>
            <person name="Ovrebo C."/>
            <person name="Racz N."/>
            <person name="Riley R."/>
            <person name="Savchenko A."/>
            <person name="Shiryaev A."/>
            <person name="Soop K."/>
            <person name="Spirin V."/>
            <person name="Szebenyi C."/>
            <person name="Tomsovsky M."/>
            <person name="Tulloss R.E."/>
            <person name="Uehling J."/>
            <person name="Grigoriev I.V."/>
            <person name="Vagvolgyi C."/>
            <person name="Papp T."/>
            <person name="Martin F.M."/>
            <person name="Miettinen O."/>
            <person name="Hibbett D.S."/>
            <person name="Nagy L.G."/>
        </authorList>
    </citation>
    <scope>NUCLEOTIDE SEQUENCE [LARGE SCALE GENOMIC DNA]</scope>
    <source>
        <strain evidence="4 5">CBS 166.37</strain>
    </source>
</reference>
<dbReference type="SMART" id="SM00355">
    <property type="entry name" value="ZnF_C2H2"/>
    <property type="match status" value="2"/>
</dbReference>
<evidence type="ECO:0000259" key="3">
    <source>
        <dbReference type="PROSITE" id="PS50157"/>
    </source>
</evidence>
<dbReference type="Gene3D" id="3.30.160.60">
    <property type="entry name" value="Classic Zinc Finger"/>
    <property type="match status" value="2"/>
</dbReference>
<dbReference type="PROSITE" id="PS00028">
    <property type="entry name" value="ZINC_FINGER_C2H2_1"/>
    <property type="match status" value="2"/>
</dbReference>
<dbReference type="PANTHER" id="PTHR46179:SF26">
    <property type="entry name" value="ZINC FINGER PROTEIN 423 HOMOLOG"/>
    <property type="match status" value="1"/>
</dbReference>
<keyword evidence="1" id="KW-0479">Metal-binding</keyword>
<evidence type="ECO:0000313" key="4">
    <source>
        <dbReference type="EMBL" id="TFK36715.1"/>
    </source>
</evidence>
<protein>
    <recommendedName>
        <fullName evidence="3">C2H2-type domain-containing protein</fullName>
    </recommendedName>
</protein>
<feature type="compositionally biased region" description="Basic residues" evidence="2">
    <location>
        <begin position="62"/>
        <end position="75"/>
    </location>
</feature>
<proteinExistence type="predicted"/>
<keyword evidence="1" id="KW-0862">Zinc</keyword>
<dbReference type="OrthoDB" id="4748970at2759"/>
<dbReference type="SUPFAM" id="SSF57667">
    <property type="entry name" value="beta-beta-alpha zinc fingers"/>
    <property type="match status" value="1"/>
</dbReference>
<dbReference type="GO" id="GO:0005634">
    <property type="term" value="C:nucleus"/>
    <property type="evidence" value="ECO:0007669"/>
    <property type="project" value="TreeGrafter"/>
</dbReference>
<evidence type="ECO:0000313" key="5">
    <source>
        <dbReference type="Proteomes" id="UP000308652"/>
    </source>
</evidence>